<comment type="caution">
    <text evidence="2">The sequence shown here is derived from an EMBL/GenBank/DDBJ whole genome shotgun (WGS) entry which is preliminary data.</text>
</comment>
<dbReference type="Proteomes" id="UP001148838">
    <property type="component" value="Unassembled WGS sequence"/>
</dbReference>
<evidence type="ECO:0008006" key="4">
    <source>
        <dbReference type="Google" id="ProtNLM"/>
    </source>
</evidence>
<keyword evidence="3" id="KW-1185">Reference proteome</keyword>
<accession>A0ABQ8S9E7</accession>
<reference evidence="2 3" key="1">
    <citation type="journal article" date="2022" name="Allergy">
        <title>Genome assembly and annotation of Periplaneta americana reveal a comprehensive cockroach allergen profile.</title>
        <authorList>
            <person name="Wang L."/>
            <person name="Xiong Q."/>
            <person name="Saelim N."/>
            <person name="Wang L."/>
            <person name="Nong W."/>
            <person name="Wan A.T."/>
            <person name="Shi M."/>
            <person name="Liu X."/>
            <person name="Cao Q."/>
            <person name="Hui J.H.L."/>
            <person name="Sookrung N."/>
            <person name="Leung T.F."/>
            <person name="Tungtrongchitr A."/>
            <person name="Tsui S.K.W."/>
        </authorList>
    </citation>
    <scope>NUCLEOTIDE SEQUENCE [LARGE SCALE GENOMIC DNA]</scope>
    <source>
        <strain evidence="2">PWHHKU_190912</strain>
    </source>
</reference>
<evidence type="ECO:0000256" key="1">
    <source>
        <dbReference type="SAM" id="Coils"/>
    </source>
</evidence>
<proteinExistence type="predicted"/>
<evidence type="ECO:0000313" key="2">
    <source>
        <dbReference type="EMBL" id="KAJ4430489.1"/>
    </source>
</evidence>
<dbReference type="EMBL" id="JAJSOF020000033">
    <property type="protein sequence ID" value="KAJ4430489.1"/>
    <property type="molecule type" value="Genomic_DNA"/>
</dbReference>
<protein>
    <recommendedName>
        <fullName evidence="4">Reverse transcriptase domain-containing protein</fullName>
    </recommendedName>
</protein>
<feature type="coiled-coil region" evidence="1">
    <location>
        <begin position="42"/>
        <end position="69"/>
    </location>
</feature>
<name>A0ABQ8S9E7_PERAM</name>
<keyword evidence="1" id="KW-0175">Coiled coil</keyword>
<gene>
    <name evidence="2" type="ORF">ANN_22705</name>
</gene>
<organism evidence="2 3">
    <name type="scientific">Periplaneta americana</name>
    <name type="common">American cockroach</name>
    <name type="synonym">Blatta americana</name>
    <dbReference type="NCBI Taxonomy" id="6978"/>
    <lineage>
        <taxon>Eukaryota</taxon>
        <taxon>Metazoa</taxon>
        <taxon>Ecdysozoa</taxon>
        <taxon>Arthropoda</taxon>
        <taxon>Hexapoda</taxon>
        <taxon>Insecta</taxon>
        <taxon>Pterygota</taxon>
        <taxon>Neoptera</taxon>
        <taxon>Polyneoptera</taxon>
        <taxon>Dictyoptera</taxon>
        <taxon>Blattodea</taxon>
        <taxon>Blattoidea</taxon>
        <taxon>Blattidae</taxon>
        <taxon>Blattinae</taxon>
        <taxon>Periplaneta</taxon>
    </lineage>
</organism>
<evidence type="ECO:0000313" key="3">
    <source>
        <dbReference type="Proteomes" id="UP001148838"/>
    </source>
</evidence>
<sequence>MLVKLKMQDVNLSSDLKVCKSCSVKISKLPKEQSIVGYADDLDIMGRSLQSVEEEYNQLERTAVKIGLKVNVDKTKRMVQSRGRPEIPPILASKTGMGWSHTQDGWDDHRVPKRKLEGRIYGVRPKGRPKNRWIDSVNEDPRVLLETAAWRRAAKDREEWRKRIDRPRLDCGLWCHSSRRIY</sequence>